<keyword evidence="1" id="KW-0547">Nucleotide-binding</keyword>
<dbReference type="Proteomes" id="UP000030755">
    <property type="component" value="Unassembled WGS sequence"/>
</dbReference>
<dbReference type="EMBL" id="KE561209">
    <property type="protein sequence ID" value="EPZ31538.1"/>
    <property type="molecule type" value="Genomic_DNA"/>
</dbReference>
<dbReference type="GO" id="GO:0004386">
    <property type="term" value="F:helicase activity"/>
    <property type="evidence" value="ECO:0007669"/>
    <property type="project" value="UniProtKB-KW"/>
</dbReference>
<keyword evidence="5" id="KW-0472">Membrane</keyword>
<dbReference type="InterPro" id="IPR049730">
    <property type="entry name" value="SNF2/RAD54-like_C"/>
</dbReference>
<evidence type="ECO:0000313" key="7">
    <source>
        <dbReference type="EMBL" id="EPZ31538.1"/>
    </source>
</evidence>
<dbReference type="PANTHER" id="PTHR45766:SF3">
    <property type="entry name" value="DNA ANNEALING HELICASE AND ENDONUCLEASE ZRANB3"/>
    <property type="match status" value="1"/>
</dbReference>
<keyword evidence="2 7" id="KW-0378">Hydrolase</keyword>
<reference evidence="7 8" key="1">
    <citation type="journal article" date="2013" name="Curr. Biol.">
        <title>Shared signatures of parasitism and phylogenomics unite Cryptomycota and microsporidia.</title>
        <authorList>
            <person name="James T.Y."/>
            <person name="Pelin A."/>
            <person name="Bonen L."/>
            <person name="Ahrendt S."/>
            <person name="Sain D."/>
            <person name="Corradi N."/>
            <person name="Stajich J.E."/>
        </authorList>
    </citation>
    <scope>NUCLEOTIDE SEQUENCE [LARGE SCALE GENOMIC DNA]</scope>
    <source>
        <strain evidence="7 8">CSF55</strain>
    </source>
</reference>
<name>A0A075ASM6_ROZAC</name>
<dbReference type="AlphaFoldDB" id="A0A075ASM6"/>
<dbReference type="HOGENOM" id="CLU_2559597_0_0_1"/>
<dbReference type="OrthoDB" id="448448at2759"/>
<feature type="domain" description="Helicase C-terminal" evidence="6">
    <location>
        <begin position="4"/>
        <end position="61"/>
    </location>
</feature>
<dbReference type="GO" id="GO:0005524">
    <property type="term" value="F:ATP binding"/>
    <property type="evidence" value="ECO:0007669"/>
    <property type="project" value="UniProtKB-KW"/>
</dbReference>
<evidence type="ECO:0000313" key="8">
    <source>
        <dbReference type="Proteomes" id="UP000030755"/>
    </source>
</evidence>
<dbReference type="CDD" id="cd18793">
    <property type="entry name" value="SF2_C_SNF"/>
    <property type="match status" value="1"/>
</dbReference>
<keyword evidence="5" id="KW-0812">Transmembrane</keyword>
<dbReference type="InterPro" id="IPR027417">
    <property type="entry name" value="P-loop_NTPase"/>
</dbReference>
<dbReference type="Gene3D" id="3.40.50.300">
    <property type="entry name" value="P-loop containing nucleotide triphosphate hydrolases"/>
    <property type="match status" value="1"/>
</dbReference>
<dbReference type="PANTHER" id="PTHR45766">
    <property type="entry name" value="DNA ANNEALING HELICASE AND ENDONUCLEASE ZRANB3 FAMILY MEMBER"/>
    <property type="match status" value="1"/>
</dbReference>
<dbReference type="STRING" id="988480.A0A075ASM6"/>
<dbReference type="Pfam" id="PF00271">
    <property type="entry name" value="Helicase_C"/>
    <property type="match status" value="1"/>
</dbReference>
<evidence type="ECO:0000256" key="1">
    <source>
        <dbReference type="ARBA" id="ARBA00022741"/>
    </source>
</evidence>
<keyword evidence="8" id="KW-1185">Reference proteome</keyword>
<evidence type="ECO:0000256" key="4">
    <source>
        <dbReference type="ARBA" id="ARBA00022840"/>
    </source>
</evidence>
<feature type="transmembrane region" description="Helical" evidence="5">
    <location>
        <begin position="20"/>
        <end position="41"/>
    </location>
</feature>
<proteinExistence type="predicted"/>
<protein>
    <submittedName>
        <fullName evidence="7">p-loop containing nucleoside triphosphate hydrolase domain-containing protein</fullName>
    </submittedName>
</protein>
<evidence type="ECO:0000259" key="6">
    <source>
        <dbReference type="Pfam" id="PF00271"/>
    </source>
</evidence>
<dbReference type="GO" id="GO:0016787">
    <property type="term" value="F:hydrolase activity"/>
    <property type="evidence" value="ECO:0007669"/>
    <property type="project" value="UniProtKB-KW"/>
</dbReference>
<gene>
    <name evidence="7" type="ORF">O9G_000014</name>
</gene>
<keyword evidence="3" id="KW-0347">Helicase</keyword>
<sequence length="82" mass="9086">MDLQRQILGLLNKEDIKVALLSITAASVGLTLTSATTVVFAELYWNPGVLVQAEDRARRIGQKDSVNVHYLLAKGTLDDIFW</sequence>
<keyword evidence="5" id="KW-1133">Transmembrane helix</keyword>
<dbReference type="InterPro" id="IPR001650">
    <property type="entry name" value="Helicase_C-like"/>
</dbReference>
<dbReference type="GO" id="GO:0004520">
    <property type="term" value="F:DNA endonuclease activity"/>
    <property type="evidence" value="ECO:0007669"/>
    <property type="project" value="TreeGrafter"/>
</dbReference>
<dbReference type="GO" id="GO:0031297">
    <property type="term" value="P:replication fork processing"/>
    <property type="evidence" value="ECO:0007669"/>
    <property type="project" value="TreeGrafter"/>
</dbReference>
<dbReference type="GO" id="GO:0006281">
    <property type="term" value="P:DNA repair"/>
    <property type="evidence" value="ECO:0007669"/>
    <property type="project" value="TreeGrafter"/>
</dbReference>
<organism evidence="7 8">
    <name type="scientific">Rozella allomycis (strain CSF55)</name>
    <dbReference type="NCBI Taxonomy" id="988480"/>
    <lineage>
        <taxon>Eukaryota</taxon>
        <taxon>Fungi</taxon>
        <taxon>Fungi incertae sedis</taxon>
        <taxon>Cryptomycota</taxon>
        <taxon>Cryptomycota incertae sedis</taxon>
        <taxon>Rozella</taxon>
    </lineage>
</organism>
<evidence type="ECO:0000256" key="2">
    <source>
        <dbReference type="ARBA" id="ARBA00022801"/>
    </source>
</evidence>
<evidence type="ECO:0000256" key="3">
    <source>
        <dbReference type="ARBA" id="ARBA00022806"/>
    </source>
</evidence>
<evidence type="ECO:0000256" key="5">
    <source>
        <dbReference type="SAM" id="Phobius"/>
    </source>
</evidence>
<dbReference type="GO" id="GO:0043596">
    <property type="term" value="C:nuclear replication fork"/>
    <property type="evidence" value="ECO:0007669"/>
    <property type="project" value="TreeGrafter"/>
</dbReference>
<keyword evidence="4" id="KW-0067">ATP-binding</keyword>
<accession>A0A075ASM6</accession>
<dbReference type="SUPFAM" id="SSF52540">
    <property type="entry name" value="P-loop containing nucleoside triphosphate hydrolases"/>
    <property type="match status" value="1"/>
</dbReference>